<accession>A0ABX1S6B2</accession>
<dbReference type="EC" id="6.5.1.-" evidence="8"/>
<protein>
    <recommendedName>
        <fullName evidence="8">tRNA-splicing ligase RtcB</fullName>
        <ecNumber evidence="8">6.5.1.-</ecNumber>
    </recommendedName>
</protein>
<comment type="cofactor">
    <cofactor evidence="8">
        <name>Mn(2+)</name>
        <dbReference type="ChEBI" id="CHEBI:29035"/>
    </cofactor>
    <text evidence="8">Binds 2 manganese ions per subunit.</text>
</comment>
<comment type="caution">
    <text evidence="9">The sequence shown here is derived from an EMBL/GenBank/DDBJ whole genome shotgun (WGS) entry which is preliminary data.</text>
</comment>
<dbReference type="InterPro" id="IPR036025">
    <property type="entry name" value="RtcB-like_sf"/>
</dbReference>
<evidence type="ECO:0000256" key="8">
    <source>
        <dbReference type="RuleBase" id="RU371113"/>
    </source>
</evidence>
<evidence type="ECO:0000256" key="6">
    <source>
        <dbReference type="ARBA" id="ARBA00023211"/>
    </source>
</evidence>
<keyword evidence="2 8" id="KW-0479">Metal-binding</keyword>
<evidence type="ECO:0000256" key="2">
    <source>
        <dbReference type="ARBA" id="ARBA00022723"/>
    </source>
</evidence>
<keyword evidence="3" id="KW-0547">Nucleotide-binding</keyword>
<dbReference type="PANTHER" id="PTHR11118:SF1">
    <property type="entry name" value="RNA-SPLICING LIGASE RTCB HOMOLOG"/>
    <property type="match status" value="1"/>
</dbReference>
<comment type="similarity">
    <text evidence="8">Belongs to the RtcB family.</text>
</comment>
<dbReference type="SUPFAM" id="SSF103365">
    <property type="entry name" value="Hypothetical protein PH1602"/>
    <property type="match status" value="1"/>
</dbReference>
<keyword evidence="5" id="KW-0342">GTP-binding</keyword>
<evidence type="ECO:0000313" key="10">
    <source>
        <dbReference type="Proteomes" id="UP000820669"/>
    </source>
</evidence>
<dbReference type="Gene3D" id="3.90.1860.10">
    <property type="entry name" value="tRNA-splicing ligase RtcB"/>
    <property type="match status" value="1"/>
</dbReference>
<dbReference type="PANTHER" id="PTHR11118">
    <property type="entry name" value="RNA-SPLICING LIGASE RTCB HOMOLOG"/>
    <property type="match status" value="1"/>
</dbReference>
<keyword evidence="1 8" id="KW-0436">Ligase</keyword>
<organism evidence="9 10">
    <name type="scientific">Pseudonocardia acidicola</name>
    <dbReference type="NCBI Taxonomy" id="2724939"/>
    <lineage>
        <taxon>Bacteria</taxon>
        <taxon>Bacillati</taxon>
        <taxon>Actinomycetota</taxon>
        <taxon>Actinomycetes</taxon>
        <taxon>Pseudonocardiales</taxon>
        <taxon>Pseudonocardiaceae</taxon>
        <taxon>Pseudonocardia</taxon>
    </lineage>
</organism>
<evidence type="ECO:0000256" key="3">
    <source>
        <dbReference type="ARBA" id="ARBA00022741"/>
    </source>
</evidence>
<keyword evidence="4" id="KW-0692">RNA repair</keyword>
<reference evidence="9 10" key="1">
    <citation type="submission" date="2020-04" db="EMBL/GenBank/DDBJ databases">
        <authorList>
            <person name="Klaysubun C."/>
            <person name="Duangmal K."/>
            <person name="Lipun K."/>
        </authorList>
    </citation>
    <scope>NUCLEOTIDE SEQUENCE [LARGE SCALE GENOMIC DNA]</scope>
    <source>
        <strain evidence="9 10">K10HN5</strain>
    </source>
</reference>
<gene>
    <name evidence="8" type="primary">rtcB</name>
    <name evidence="9" type="ORF">HF526_04850</name>
</gene>
<comment type="catalytic activity">
    <reaction evidence="7">
        <text>a 3'-end 3'-phospho-ribonucleotide-RNA + a 5'-end dephospho-ribonucleoside-RNA + GTP = a ribonucleotidyl-ribonucleotide-RNA + GMP + diphosphate</text>
        <dbReference type="Rhea" id="RHEA:68076"/>
        <dbReference type="Rhea" id="RHEA-COMP:10463"/>
        <dbReference type="Rhea" id="RHEA-COMP:13936"/>
        <dbReference type="Rhea" id="RHEA-COMP:17355"/>
        <dbReference type="ChEBI" id="CHEBI:33019"/>
        <dbReference type="ChEBI" id="CHEBI:37565"/>
        <dbReference type="ChEBI" id="CHEBI:58115"/>
        <dbReference type="ChEBI" id="CHEBI:83062"/>
        <dbReference type="ChEBI" id="CHEBI:138284"/>
        <dbReference type="ChEBI" id="CHEBI:173118"/>
        <dbReference type="EC" id="6.5.1.8"/>
    </reaction>
</comment>
<dbReference type="Proteomes" id="UP000820669">
    <property type="component" value="Unassembled WGS sequence"/>
</dbReference>
<keyword evidence="10" id="KW-1185">Reference proteome</keyword>
<comment type="subunit">
    <text evidence="8">Monomer.</text>
</comment>
<dbReference type="InterPro" id="IPR001233">
    <property type="entry name" value="RtcB"/>
</dbReference>
<keyword evidence="6 8" id="KW-0464">Manganese</keyword>
<evidence type="ECO:0000256" key="1">
    <source>
        <dbReference type="ARBA" id="ARBA00022598"/>
    </source>
</evidence>
<evidence type="ECO:0000256" key="4">
    <source>
        <dbReference type="ARBA" id="ARBA00022800"/>
    </source>
</evidence>
<sequence>MISSEQTEREDGPTVFDSVLSPADPTLLARLHDGTATADLAAPPVVLPDFCHKAKSEMPSSIAVATRGAIRPTLTDAALNCGMALATLDVPKPSERAVGDFYRRVRERFPSPPGWKFELTRDEVLRAAVEGADFAADRYGIERGELDRVEEFGRIPVEEFGGAERARKELPWLCVQLARLRFGTIGPSTHFLELQQVEEILDPAAAERLGVHQGQVTVQFHNGGGVLTGQIGEMYARRKSASRMLRAEMAAQKPLTHLLGARSLARARRRFELYFTAGCPSLPVDGDDGRRVLLAQRLSMNYGFAYRLATYAALRSFAREAFGARMDLVVDSPHNSIYEEDIDGAPAYVHRHNAARAWTPEMMAGHPAFAETGQPLLLPGTNRTSSFLCVPAADARRSLYTACHGTGSIISAFVRDGRSGPDPLGRHTACYSYSDAAPREVAHLDDLGVGEGLDILVRNGLVRPVARMRPFAVLS</sequence>
<name>A0ABX1S6B2_9PSEU</name>
<dbReference type="EMBL" id="JAAXLA010000006">
    <property type="protein sequence ID" value="NMH96645.1"/>
    <property type="molecule type" value="Genomic_DNA"/>
</dbReference>
<evidence type="ECO:0000256" key="7">
    <source>
        <dbReference type="ARBA" id="ARBA00047746"/>
    </source>
</evidence>
<evidence type="ECO:0000313" key="9">
    <source>
        <dbReference type="EMBL" id="NMH96645.1"/>
    </source>
</evidence>
<evidence type="ECO:0000256" key="5">
    <source>
        <dbReference type="ARBA" id="ARBA00023134"/>
    </source>
</evidence>
<proteinExistence type="inferred from homology"/>
<dbReference type="Pfam" id="PF01139">
    <property type="entry name" value="RtcB"/>
    <property type="match status" value="1"/>
</dbReference>